<dbReference type="PANTHER" id="PTHR21600:SF44">
    <property type="entry name" value="RIBOSOMAL LARGE SUBUNIT PSEUDOURIDINE SYNTHASE D"/>
    <property type="match status" value="1"/>
</dbReference>
<evidence type="ECO:0000259" key="6">
    <source>
        <dbReference type="SMART" id="SM00363"/>
    </source>
</evidence>
<dbReference type="SUPFAM" id="SSF55174">
    <property type="entry name" value="Alpha-L RNA-binding motif"/>
    <property type="match status" value="1"/>
</dbReference>
<feature type="domain" description="RNA-binding S4" evidence="6">
    <location>
        <begin position="18"/>
        <end position="81"/>
    </location>
</feature>
<dbReference type="EC" id="5.4.99.-" evidence="5"/>
<comment type="caution">
    <text evidence="7">The sequence shown here is derived from an EMBL/GenBank/DDBJ whole genome shotgun (WGS) entry which is preliminary data.</text>
</comment>
<reference evidence="7 8" key="1">
    <citation type="submission" date="2023-11" db="EMBL/GenBank/DDBJ databases">
        <title>Gilvimarinus fulvus sp. nov., isolated from the surface of Kelp.</title>
        <authorList>
            <person name="Sun Y.Y."/>
            <person name="Gong Y."/>
            <person name="Du Z.J."/>
        </authorList>
    </citation>
    <scope>NUCLEOTIDE SEQUENCE [LARGE SCALE GENOMIC DNA]</scope>
    <source>
        <strain evidence="7 8">SDUM040013</strain>
    </source>
</reference>
<dbReference type="EMBL" id="JAXAFO010000029">
    <property type="protein sequence ID" value="MDX6850701.1"/>
    <property type="molecule type" value="Genomic_DNA"/>
</dbReference>
<dbReference type="InterPro" id="IPR006224">
    <property type="entry name" value="PsdUridine_synth_RluA-like_CS"/>
</dbReference>
<dbReference type="Pfam" id="PF00849">
    <property type="entry name" value="PseudoU_synth_2"/>
    <property type="match status" value="1"/>
</dbReference>
<comment type="function">
    <text evidence="5">Responsible for synthesis of pseudouridine from uracil.</text>
</comment>
<evidence type="ECO:0000256" key="5">
    <source>
        <dbReference type="RuleBase" id="RU362028"/>
    </source>
</evidence>
<dbReference type="GO" id="GO:0160140">
    <property type="term" value="F:23S rRNA pseudouridine(1911/1915/1917) synthase activity"/>
    <property type="evidence" value="ECO:0007669"/>
    <property type="project" value="UniProtKB-EC"/>
</dbReference>
<protein>
    <recommendedName>
        <fullName evidence="5">Pseudouridine synthase</fullName>
        <ecNumber evidence="5">5.4.99.-</ecNumber>
    </recommendedName>
</protein>
<dbReference type="InterPro" id="IPR006225">
    <property type="entry name" value="PsdUridine_synth_RluC/D"/>
</dbReference>
<evidence type="ECO:0000313" key="8">
    <source>
        <dbReference type="Proteomes" id="UP001273505"/>
    </source>
</evidence>
<comment type="catalytic activity">
    <reaction evidence="5">
        <text>a uridine in RNA = a pseudouridine in RNA</text>
        <dbReference type="Rhea" id="RHEA:48348"/>
        <dbReference type="Rhea" id="RHEA-COMP:12068"/>
        <dbReference type="Rhea" id="RHEA-COMP:12069"/>
        <dbReference type="ChEBI" id="CHEBI:65314"/>
        <dbReference type="ChEBI" id="CHEBI:65315"/>
    </reaction>
</comment>
<dbReference type="RefSeq" id="WP_302721090.1">
    <property type="nucleotide sequence ID" value="NZ_JAULRU010000256.1"/>
</dbReference>
<comment type="similarity">
    <text evidence="1 5">Belongs to the pseudouridine synthase RluA family.</text>
</comment>
<dbReference type="NCBIfam" id="TIGR00005">
    <property type="entry name" value="rluA_subfam"/>
    <property type="match status" value="1"/>
</dbReference>
<dbReference type="Gene3D" id="3.10.290.10">
    <property type="entry name" value="RNA-binding S4 domain"/>
    <property type="match status" value="1"/>
</dbReference>
<dbReference type="CDD" id="cd02869">
    <property type="entry name" value="PseudoU_synth_RluA_like"/>
    <property type="match status" value="1"/>
</dbReference>
<keyword evidence="2 5" id="KW-0413">Isomerase</keyword>
<dbReference type="SUPFAM" id="SSF55120">
    <property type="entry name" value="Pseudouridine synthase"/>
    <property type="match status" value="1"/>
</dbReference>
<keyword evidence="4" id="KW-0694">RNA-binding</keyword>
<evidence type="ECO:0000256" key="1">
    <source>
        <dbReference type="ARBA" id="ARBA00010876"/>
    </source>
</evidence>
<dbReference type="InterPro" id="IPR002942">
    <property type="entry name" value="S4_RNA-bd"/>
</dbReference>
<dbReference type="CDD" id="cd00165">
    <property type="entry name" value="S4"/>
    <property type="match status" value="1"/>
</dbReference>
<dbReference type="InterPro" id="IPR006145">
    <property type="entry name" value="PsdUridine_synth_RsuA/RluA"/>
</dbReference>
<accession>A0ABU4S2H5</accession>
<organism evidence="7 8">
    <name type="scientific">Gilvimarinus gilvus</name>
    <dbReference type="NCBI Taxonomy" id="3058038"/>
    <lineage>
        <taxon>Bacteria</taxon>
        <taxon>Pseudomonadati</taxon>
        <taxon>Pseudomonadota</taxon>
        <taxon>Gammaproteobacteria</taxon>
        <taxon>Cellvibrionales</taxon>
        <taxon>Cellvibrionaceae</taxon>
        <taxon>Gilvimarinus</taxon>
    </lineage>
</organism>
<dbReference type="Proteomes" id="UP001273505">
    <property type="component" value="Unassembled WGS sequence"/>
</dbReference>
<evidence type="ECO:0000256" key="4">
    <source>
        <dbReference type="PROSITE-ProRule" id="PRU00182"/>
    </source>
</evidence>
<evidence type="ECO:0000313" key="7">
    <source>
        <dbReference type="EMBL" id="MDX6850701.1"/>
    </source>
</evidence>
<dbReference type="Gene3D" id="3.30.2350.10">
    <property type="entry name" value="Pseudouridine synthase"/>
    <property type="match status" value="1"/>
</dbReference>
<comment type="catalytic activity">
    <reaction evidence="3">
        <text>uridine(1911/1915/1917) in 23S rRNA = pseudouridine(1911/1915/1917) in 23S rRNA</text>
        <dbReference type="Rhea" id="RHEA:42524"/>
        <dbReference type="Rhea" id="RHEA-COMP:10097"/>
        <dbReference type="Rhea" id="RHEA-COMP:10098"/>
        <dbReference type="ChEBI" id="CHEBI:65314"/>
        <dbReference type="ChEBI" id="CHEBI:65315"/>
        <dbReference type="EC" id="5.4.99.23"/>
    </reaction>
</comment>
<keyword evidence="8" id="KW-1185">Reference proteome</keyword>
<dbReference type="InterPro" id="IPR050188">
    <property type="entry name" value="RluA_PseudoU_synthase"/>
</dbReference>
<evidence type="ECO:0000256" key="2">
    <source>
        <dbReference type="ARBA" id="ARBA00023235"/>
    </source>
</evidence>
<dbReference type="NCBIfam" id="NF008385">
    <property type="entry name" value="PRK11180.1"/>
    <property type="match status" value="1"/>
</dbReference>
<dbReference type="PROSITE" id="PS50889">
    <property type="entry name" value="S4"/>
    <property type="match status" value="1"/>
</dbReference>
<name>A0ABU4S2H5_9GAMM</name>
<evidence type="ECO:0000256" key="3">
    <source>
        <dbReference type="ARBA" id="ARBA00036882"/>
    </source>
</evidence>
<gene>
    <name evidence="7" type="primary">rluD</name>
    <name evidence="7" type="ORF">SCD92_15110</name>
</gene>
<dbReference type="PANTHER" id="PTHR21600">
    <property type="entry name" value="MITOCHONDRIAL RNA PSEUDOURIDINE SYNTHASE"/>
    <property type="match status" value="1"/>
</dbReference>
<sequence length="320" mass="35562">MTTTIELTAQVPVECRGQRFDQIAASLFPDYSRARLQEWIKNGDLTVNEAVLKPKDKLIGGETLSVNVHLQSEETWQAEAIDIDIVYEDEQIMVVNKPAGLVVHPAAGNYTGTLVNALLYHLPQMAELPRAGIVHRLDKETTGLMVVAKTLAAHHSLVNQLQARTVSRQYEAVAIGQFTGPGKVNAPIGRHPKQRKQMAVVLHSGKPAVTHYSVLKRFPRHAHLRLKLETGRTHQIRVHMAHINHPLVGDPVYGGRFKRPAGIGSQLAETLKQFPRQALHAIELGLEHPASGEYMQWDVPLPSDMQNLLSALEREDEYGS</sequence>
<proteinExistence type="inferred from homology"/>
<dbReference type="SMART" id="SM00363">
    <property type="entry name" value="S4"/>
    <property type="match status" value="1"/>
</dbReference>
<dbReference type="InterPro" id="IPR020103">
    <property type="entry name" value="PsdUridine_synth_cat_dom_sf"/>
</dbReference>
<dbReference type="PROSITE" id="PS01129">
    <property type="entry name" value="PSI_RLU"/>
    <property type="match status" value="1"/>
</dbReference>
<dbReference type="InterPro" id="IPR036986">
    <property type="entry name" value="S4_RNA-bd_sf"/>
</dbReference>